<protein>
    <recommendedName>
        <fullName evidence="2">Retrotransposon gag domain-containing protein</fullName>
    </recommendedName>
</protein>
<evidence type="ECO:0000313" key="3">
    <source>
        <dbReference type="EMBL" id="GMN58451.1"/>
    </source>
</evidence>
<gene>
    <name evidence="3" type="ORF">TIFTF001_027547</name>
</gene>
<evidence type="ECO:0000313" key="4">
    <source>
        <dbReference type="Proteomes" id="UP001187192"/>
    </source>
</evidence>
<dbReference type="InterPro" id="IPR005162">
    <property type="entry name" value="Retrotrans_gag_dom"/>
</dbReference>
<feature type="region of interest" description="Disordered" evidence="1">
    <location>
        <begin position="320"/>
        <end position="374"/>
    </location>
</feature>
<feature type="compositionally biased region" description="Basic and acidic residues" evidence="1">
    <location>
        <begin position="85"/>
        <end position="97"/>
    </location>
</feature>
<feature type="compositionally biased region" description="Low complexity" evidence="1">
    <location>
        <begin position="323"/>
        <end position="337"/>
    </location>
</feature>
<feature type="region of interest" description="Disordered" evidence="1">
    <location>
        <begin position="13"/>
        <end position="104"/>
    </location>
</feature>
<accession>A0AA88DN66</accession>
<evidence type="ECO:0000256" key="1">
    <source>
        <dbReference type="SAM" id="MobiDB-lite"/>
    </source>
</evidence>
<evidence type="ECO:0000259" key="2">
    <source>
        <dbReference type="Pfam" id="PF03732"/>
    </source>
</evidence>
<feature type="compositionally biased region" description="Basic and acidic residues" evidence="1">
    <location>
        <begin position="33"/>
        <end position="49"/>
    </location>
</feature>
<dbReference type="Pfam" id="PF03732">
    <property type="entry name" value="Retrotrans_gag"/>
    <property type="match status" value="1"/>
</dbReference>
<organism evidence="3 4">
    <name type="scientific">Ficus carica</name>
    <name type="common">Common fig</name>
    <dbReference type="NCBI Taxonomy" id="3494"/>
    <lineage>
        <taxon>Eukaryota</taxon>
        <taxon>Viridiplantae</taxon>
        <taxon>Streptophyta</taxon>
        <taxon>Embryophyta</taxon>
        <taxon>Tracheophyta</taxon>
        <taxon>Spermatophyta</taxon>
        <taxon>Magnoliopsida</taxon>
        <taxon>eudicotyledons</taxon>
        <taxon>Gunneridae</taxon>
        <taxon>Pentapetalae</taxon>
        <taxon>rosids</taxon>
        <taxon>fabids</taxon>
        <taxon>Rosales</taxon>
        <taxon>Moraceae</taxon>
        <taxon>Ficeae</taxon>
        <taxon>Ficus</taxon>
    </lineage>
</organism>
<keyword evidence="4" id="KW-1185">Reference proteome</keyword>
<reference evidence="3" key="1">
    <citation type="submission" date="2023-07" db="EMBL/GenBank/DDBJ databases">
        <title>draft genome sequence of fig (Ficus carica).</title>
        <authorList>
            <person name="Takahashi T."/>
            <person name="Nishimura K."/>
        </authorList>
    </citation>
    <scope>NUCLEOTIDE SEQUENCE</scope>
</reference>
<dbReference type="AlphaFoldDB" id="A0AA88DN66"/>
<dbReference type="Proteomes" id="UP001187192">
    <property type="component" value="Unassembled WGS sequence"/>
</dbReference>
<name>A0AA88DN66_FICCA</name>
<sequence>MSGACLAHLVGGQLPNGHTGDDLVDPANPNDLPNRENQREGVEETRETGGDNNHPLPVRLVQSNLRGSSQRRAKRRAQAQAAVGENRHPMKGEENRGRPPRPHRLPMRDKYFDNAFSTGQFPHLEGDLRDHLKACRRGVLNEESRRVVQEARQMIEWYGYRLGVLENAMHIEHESKPKHTHPFTQECRVWNTLVGAARRWSKWLPTNSISCWDDLRKAFQSQFTRICKLPKPRETLVVMHQEPNESLKDWLHWYTTEVASMKDLTEREALIGALSSMRHDILFREDLNWKSAYSYQEFLERSKAFIKAEETRKLTHNEASHVNNLPNNNSNQSFGRQNNKRGRDNNNDNADNAARRRQNHSLNPLEDLTSMLSL</sequence>
<feature type="domain" description="Retrotransposon gag" evidence="2">
    <location>
        <begin position="192"/>
        <end position="271"/>
    </location>
</feature>
<proteinExistence type="predicted"/>
<dbReference type="EMBL" id="BTGU01000078">
    <property type="protein sequence ID" value="GMN58451.1"/>
    <property type="molecule type" value="Genomic_DNA"/>
</dbReference>
<comment type="caution">
    <text evidence="3">The sequence shown here is derived from an EMBL/GenBank/DDBJ whole genome shotgun (WGS) entry which is preliminary data.</text>
</comment>